<dbReference type="NCBIfam" id="NF002685">
    <property type="entry name" value="PRK02436.1"/>
    <property type="match status" value="1"/>
</dbReference>
<evidence type="ECO:0000259" key="6">
    <source>
        <dbReference type="PROSITE" id="PS51898"/>
    </source>
</evidence>
<protein>
    <recommendedName>
        <fullName evidence="5">Tyrosine recombinase XerD-like</fullName>
    </recommendedName>
</protein>
<feature type="domain" description="Tyr recombinase" evidence="6">
    <location>
        <begin position="85"/>
        <end position="247"/>
    </location>
</feature>
<dbReference type="EMBL" id="CP007586">
    <property type="protein sequence ID" value="AHY16270.1"/>
    <property type="molecule type" value="Genomic_DNA"/>
</dbReference>
<dbReference type="InterPro" id="IPR011010">
    <property type="entry name" value="DNA_brk_join_enz"/>
</dbReference>
<dbReference type="PROSITE" id="PS51900">
    <property type="entry name" value="CB"/>
    <property type="match status" value="1"/>
</dbReference>
<reference evidence="9 11" key="2">
    <citation type="submission" date="2018-06" db="EMBL/GenBank/DDBJ databases">
        <title>Mutators as drivers of adaptation in pathogenic bacteria and a risk factor for host jumps and vaccine escape.</title>
        <authorList>
            <person name="Barnes A.C."/>
            <person name="Silayeva O."/>
        </authorList>
    </citation>
    <scope>NUCLEOTIDE SEQUENCE [LARGE SCALE GENOMIC DNA]</scope>
    <source>
        <strain evidence="9 11">QMA0445</strain>
    </source>
</reference>
<dbReference type="InterPro" id="IPR002104">
    <property type="entry name" value="Integrase_catalytic"/>
</dbReference>
<dbReference type="InterPro" id="IPR044068">
    <property type="entry name" value="CB"/>
</dbReference>
<dbReference type="Gene3D" id="1.10.443.10">
    <property type="entry name" value="Intergrase catalytic core"/>
    <property type="match status" value="1"/>
</dbReference>
<dbReference type="Proteomes" id="UP000269148">
    <property type="component" value="Unassembled WGS sequence"/>
</dbReference>
<dbReference type="GO" id="GO:0006313">
    <property type="term" value="P:DNA transposition"/>
    <property type="evidence" value="ECO:0007669"/>
    <property type="project" value="UniProtKB-UniRule"/>
</dbReference>
<dbReference type="InterPro" id="IPR010998">
    <property type="entry name" value="Integrase_recombinase_N"/>
</dbReference>
<evidence type="ECO:0000313" key="9">
    <source>
        <dbReference type="EMBL" id="RLU55930.1"/>
    </source>
</evidence>
<evidence type="ECO:0000313" key="8">
    <source>
        <dbReference type="EMBL" id="AHY16270.1"/>
    </source>
</evidence>
<keyword evidence="1 5" id="KW-0963">Cytoplasm</keyword>
<feature type="domain" description="Core-binding (CB)" evidence="7">
    <location>
        <begin position="1"/>
        <end position="72"/>
    </location>
</feature>
<dbReference type="Proteomes" id="UP000025245">
    <property type="component" value="Chromosome"/>
</dbReference>
<evidence type="ECO:0000256" key="5">
    <source>
        <dbReference type="HAMAP-Rule" id="MF_01817"/>
    </source>
</evidence>
<dbReference type="SUPFAM" id="SSF56349">
    <property type="entry name" value="DNA breaking-rejoining enzymes"/>
    <property type="match status" value="1"/>
</dbReference>
<dbReference type="HAMAP" id="MF_01817">
    <property type="entry name" value="Recomb_XerD_like"/>
    <property type="match status" value="1"/>
</dbReference>
<organism evidence="9 11">
    <name type="scientific">Streptococcus iniae</name>
    <name type="common">Streptococcus shiloi</name>
    <dbReference type="NCBI Taxonomy" id="1346"/>
    <lineage>
        <taxon>Bacteria</taxon>
        <taxon>Bacillati</taxon>
        <taxon>Bacillota</taxon>
        <taxon>Bacilli</taxon>
        <taxon>Lactobacillales</taxon>
        <taxon>Streptococcaceae</taxon>
        <taxon>Streptococcus</taxon>
    </lineage>
</organism>
<reference evidence="8 10" key="1">
    <citation type="journal article" date="2014" name="Genome Announc.">
        <title>Complete Genome Sequence of a Virulent Strain, Streptococcus iniae ISET0901, Isolated from Diseased Tilapia.</title>
        <authorList>
            <person name="Pridgeon J.W."/>
            <person name="Zhang D."/>
            <person name="Zhang L."/>
        </authorList>
    </citation>
    <scope>NUCLEOTIDE SEQUENCE [LARGE SCALE GENOMIC DNA]</scope>
    <source>
        <strain evidence="8 10">ISET0901</strain>
    </source>
</reference>
<accession>A0A3L8GFF1</accession>
<evidence type="ECO:0000256" key="1">
    <source>
        <dbReference type="ARBA" id="ARBA00022490"/>
    </source>
</evidence>
<dbReference type="STRING" id="1346.BMF34_07395"/>
<evidence type="ECO:0000313" key="11">
    <source>
        <dbReference type="Proteomes" id="UP000269148"/>
    </source>
</evidence>
<dbReference type="SMR" id="A0A3L8GFF1"/>
<dbReference type="Gene3D" id="1.10.150.130">
    <property type="match status" value="1"/>
</dbReference>
<dbReference type="AlphaFoldDB" id="A0A3L8GFF1"/>
<gene>
    <name evidence="9" type="ORF">DIY07_07545</name>
    <name evidence="8" type="ORF">DQ08_07365</name>
</gene>
<evidence type="ECO:0000256" key="2">
    <source>
        <dbReference type="ARBA" id="ARBA00022908"/>
    </source>
</evidence>
<comment type="subcellular location">
    <subcellularLocation>
        <location evidence="5">Cytoplasm</location>
    </subcellularLocation>
</comment>
<dbReference type="GO" id="GO:0009037">
    <property type="term" value="F:tyrosine-based site-specific recombinase activity"/>
    <property type="evidence" value="ECO:0007669"/>
    <property type="project" value="UniProtKB-UniRule"/>
</dbReference>
<dbReference type="KEGG" id="siz:SI82_07475"/>
<dbReference type="InterPro" id="IPR020876">
    <property type="entry name" value="Tyrosine_recombinase_XerD-like"/>
</dbReference>
<dbReference type="GO" id="GO:0003677">
    <property type="term" value="F:DNA binding"/>
    <property type="evidence" value="ECO:0007669"/>
    <property type="project" value="UniProtKB-UniRule"/>
</dbReference>
<keyword evidence="3 5" id="KW-0238">DNA-binding</keyword>
<proteinExistence type="inferred from homology"/>
<keyword evidence="2 5" id="KW-0229">DNA integration</keyword>
<comment type="similarity">
    <text evidence="5">Belongs to the 'phage' integrase family. XerD-like subfamily.</text>
</comment>
<feature type="active site" description="O-(3'-phospho-DNA)-tyrosine intermediate" evidence="5">
    <location>
        <position position="244"/>
    </location>
</feature>
<dbReference type="OrthoDB" id="2241487at2"/>
<evidence type="ECO:0000256" key="4">
    <source>
        <dbReference type="ARBA" id="ARBA00023172"/>
    </source>
</evidence>
<dbReference type="KEGG" id="sio:DW64_07350"/>
<dbReference type="KEGG" id="siq:DQ08_07365"/>
<keyword evidence="4 5" id="KW-0233">DNA recombination</keyword>
<dbReference type="RefSeq" id="WP_003101618.1">
    <property type="nucleotide sequence ID" value="NZ_CP010783.1"/>
</dbReference>
<dbReference type="InterPro" id="IPR013762">
    <property type="entry name" value="Integrase-like_cat_sf"/>
</dbReference>
<comment type="function">
    <text evidence="5">Putative tyrosine recombinase. Not involved in the cutting and rejoining of the recombining DNA molecules on dif(SL) site.</text>
</comment>
<keyword evidence="10" id="KW-1185">Reference proteome</keyword>
<name>A0A3L8GFF1_STRIN</name>
<dbReference type="EMBL" id="QLQD01000066">
    <property type="protein sequence ID" value="RLU55930.1"/>
    <property type="molecule type" value="Genomic_DNA"/>
</dbReference>
<dbReference type="Pfam" id="PF00589">
    <property type="entry name" value="Phage_integrase"/>
    <property type="match status" value="1"/>
</dbReference>
<dbReference type="GeneID" id="35766049"/>
<sequence length="247" mass="29179">MIELIDLFLKEKNLSENTEKAYRYDLNQFLETISHKLSDDKLLLYQKKMAPLSLSAKKRKYSTVNQFLLFLYQKHYYPDYLKLTEKIKLVSDSQCPAELDSTLCYQESPYQEGQLIALLILELGLLPNEMANLKVTDFDLNFQVLTIRNHKNVRVLPLPSQMIPYLENILDASHTYLFDHMDHVFSRQWYFNKLRQFLESLNLADLSAQKLREQFIIKEKNAGKSMLELSQILGLKSPITLEKYYRH</sequence>
<evidence type="ECO:0000259" key="7">
    <source>
        <dbReference type="PROSITE" id="PS51900"/>
    </source>
</evidence>
<dbReference type="PROSITE" id="PS51898">
    <property type="entry name" value="TYR_RECOMBINASE"/>
    <property type="match status" value="1"/>
</dbReference>
<evidence type="ECO:0000313" key="10">
    <source>
        <dbReference type="Proteomes" id="UP000025245"/>
    </source>
</evidence>
<dbReference type="GO" id="GO:0005737">
    <property type="term" value="C:cytoplasm"/>
    <property type="evidence" value="ECO:0007669"/>
    <property type="project" value="UniProtKB-SubCell"/>
</dbReference>
<evidence type="ECO:0000256" key="3">
    <source>
        <dbReference type="ARBA" id="ARBA00023125"/>
    </source>
</evidence>